<dbReference type="EMBL" id="RBKT01000001">
    <property type="protein sequence ID" value="RKR89664.1"/>
    <property type="molecule type" value="Genomic_DNA"/>
</dbReference>
<dbReference type="InterPro" id="IPR006094">
    <property type="entry name" value="Oxid_FAD_bind_N"/>
</dbReference>
<name>A0A495JMT4_9ACTN</name>
<sequence>MTAVERAAGGGIGQRLADICGEEFVRPAGMADGVAGRAARWVAAPGTADGVSAVLRVAADHALSVVPRGAGTKMDWGAPPSRVDVVLDTGRLAGIWHHAADEMVAEVGAGTPVRAVQAALARTGTRLPLDLPSPDATIGGMVAADETGPMRHRHGSPGDRLLGVSYVDATGALHHAGGWAAGENAGYDLARLLCGSNGALGVLVSATMRLQPTPATRIWVSRPVQSPLEVHQLVRSIHGAWLSPAAIEVDLPKEGIGGGHRTGPPAAGTLSVLLEGGEADVGGRVARLVELFDGDSRVDTRAPAWWGRYPFTADDVAVRIDVPSTDLHAVLYALGDAAGTPISVRGSAGLGVVYAALPGYLAPEQIGPILAVVRRVLSARNGRCVVLAAPPRTRGEIDFWGTLPTLPLLRRVKERFDPDHRFAPGRYTGGL</sequence>
<dbReference type="PANTHER" id="PTHR11748:SF103">
    <property type="entry name" value="GLYCOLATE OXIDASE SUBUNIT GLCE"/>
    <property type="match status" value="1"/>
</dbReference>
<dbReference type="PROSITE" id="PS51387">
    <property type="entry name" value="FAD_PCMH"/>
    <property type="match status" value="1"/>
</dbReference>
<dbReference type="Proteomes" id="UP000277671">
    <property type="component" value="Unassembled WGS sequence"/>
</dbReference>
<gene>
    <name evidence="4" type="ORF">BDK92_4020</name>
</gene>
<evidence type="ECO:0000259" key="3">
    <source>
        <dbReference type="PROSITE" id="PS51387"/>
    </source>
</evidence>
<dbReference type="Pfam" id="PF01565">
    <property type="entry name" value="FAD_binding_4"/>
    <property type="match status" value="1"/>
</dbReference>
<dbReference type="AlphaFoldDB" id="A0A495JMT4"/>
<dbReference type="SUPFAM" id="SSF56176">
    <property type="entry name" value="FAD-binding/transporter-associated domain-like"/>
    <property type="match status" value="1"/>
</dbReference>
<dbReference type="InterPro" id="IPR016164">
    <property type="entry name" value="FAD-linked_Oxase-like_C"/>
</dbReference>
<dbReference type="GO" id="GO:0003824">
    <property type="term" value="F:catalytic activity"/>
    <property type="evidence" value="ECO:0007669"/>
    <property type="project" value="InterPro"/>
</dbReference>
<dbReference type="Gene3D" id="3.30.465.10">
    <property type="match status" value="1"/>
</dbReference>
<keyword evidence="1" id="KW-0285">Flavoprotein</keyword>
<dbReference type="PANTHER" id="PTHR11748">
    <property type="entry name" value="D-LACTATE DEHYDROGENASE"/>
    <property type="match status" value="1"/>
</dbReference>
<dbReference type="GO" id="GO:0071949">
    <property type="term" value="F:FAD binding"/>
    <property type="evidence" value="ECO:0007669"/>
    <property type="project" value="InterPro"/>
</dbReference>
<dbReference type="InterPro" id="IPR016169">
    <property type="entry name" value="FAD-bd_PCMH_sub2"/>
</dbReference>
<dbReference type="InterPro" id="IPR036318">
    <property type="entry name" value="FAD-bd_PCMH-like_sf"/>
</dbReference>
<evidence type="ECO:0000313" key="4">
    <source>
        <dbReference type="EMBL" id="RKR89664.1"/>
    </source>
</evidence>
<dbReference type="InterPro" id="IPR016166">
    <property type="entry name" value="FAD-bd_PCMH"/>
</dbReference>
<evidence type="ECO:0000256" key="1">
    <source>
        <dbReference type="ARBA" id="ARBA00022630"/>
    </source>
</evidence>
<keyword evidence="5" id="KW-1185">Reference proteome</keyword>
<accession>A0A495JMT4</accession>
<feature type="domain" description="FAD-binding PCMH-type" evidence="3">
    <location>
        <begin position="34"/>
        <end position="213"/>
    </location>
</feature>
<keyword evidence="2" id="KW-0274">FAD</keyword>
<evidence type="ECO:0000256" key="2">
    <source>
        <dbReference type="ARBA" id="ARBA00022827"/>
    </source>
</evidence>
<dbReference type="SUPFAM" id="SSF55103">
    <property type="entry name" value="FAD-linked oxidases, C-terminal domain"/>
    <property type="match status" value="1"/>
</dbReference>
<organism evidence="4 5">
    <name type="scientific">Micromonospora pisi</name>
    <dbReference type="NCBI Taxonomy" id="589240"/>
    <lineage>
        <taxon>Bacteria</taxon>
        <taxon>Bacillati</taxon>
        <taxon>Actinomycetota</taxon>
        <taxon>Actinomycetes</taxon>
        <taxon>Micromonosporales</taxon>
        <taxon>Micromonosporaceae</taxon>
        <taxon>Micromonospora</taxon>
    </lineage>
</organism>
<evidence type="ECO:0000313" key="5">
    <source>
        <dbReference type="Proteomes" id="UP000277671"/>
    </source>
</evidence>
<reference evidence="4 5" key="1">
    <citation type="submission" date="2018-10" db="EMBL/GenBank/DDBJ databases">
        <title>Sequencing the genomes of 1000 actinobacteria strains.</title>
        <authorList>
            <person name="Klenk H.-P."/>
        </authorList>
    </citation>
    <scope>NUCLEOTIDE SEQUENCE [LARGE SCALE GENOMIC DNA]</scope>
    <source>
        <strain evidence="4 5">DSM 45175</strain>
    </source>
</reference>
<protein>
    <submittedName>
        <fullName evidence="4">Glycolate oxidase FAD binding subunit</fullName>
    </submittedName>
</protein>
<proteinExistence type="predicted"/>
<comment type="caution">
    <text evidence="4">The sequence shown here is derived from an EMBL/GenBank/DDBJ whole genome shotgun (WGS) entry which is preliminary data.</text>
</comment>